<comment type="caution">
    <text evidence="1">The sequence shown here is derived from an EMBL/GenBank/DDBJ whole genome shotgun (WGS) entry which is preliminary data.</text>
</comment>
<reference evidence="1 2" key="1">
    <citation type="journal article" date="2018" name="Evol. Lett.">
        <title>Horizontal gene cluster transfer increased hallucinogenic mushroom diversity.</title>
        <authorList>
            <person name="Reynolds H.T."/>
            <person name="Vijayakumar V."/>
            <person name="Gluck-Thaler E."/>
            <person name="Korotkin H.B."/>
            <person name="Matheny P.B."/>
            <person name="Slot J.C."/>
        </authorList>
    </citation>
    <scope>NUCLEOTIDE SEQUENCE [LARGE SCALE GENOMIC DNA]</scope>
    <source>
        <strain evidence="1 2">2629</strain>
    </source>
</reference>
<evidence type="ECO:0000313" key="2">
    <source>
        <dbReference type="Proteomes" id="UP000284842"/>
    </source>
</evidence>
<proteinExistence type="predicted"/>
<dbReference type="InParanoid" id="A0A409VI45"/>
<name>A0A409VI45_9AGAR</name>
<accession>A0A409VI45</accession>
<dbReference type="OrthoDB" id="2950083at2759"/>
<dbReference type="Gene3D" id="3.80.10.10">
    <property type="entry name" value="Ribonuclease Inhibitor"/>
    <property type="match status" value="1"/>
</dbReference>
<organism evidence="1 2">
    <name type="scientific">Panaeolus cyanescens</name>
    <dbReference type="NCBI Taxonomy" id="181874"/>
    <lineage>
        <taxon>Eukaryota</taxon>
        <taxon>Fungi</taxon>
        <taxon>Dikarya</taxon>
        <taxon>Basidiomycota</taxon>
        <taxon>Agaricomycotina</taxon>
        <taxon>Agaricomycetes</taxon>
        <taxon>Agaricomycetidae</taxon>
        <taxon>Agaricales</taxon>
        <taxon>Agaricineae</taxon>
        <taxon>Galeropsidaceae</taxon>
        <taxon>Panaeolus</taxon>
    </lineage>
</organism>
<gene>
    <name evidence="1" type="ORF">CVT24_011261</name>
</gene>
<sequence length="363" mass="41723">MGQLYRVYATKTEPDAVHLPVELLQLIFENLEDDKGSLFSLALANSFCHSLAIPLLYRHITECPHQYLIINAIVRNPSLGAYVHSLHLRDGDYMVPPKLLTDAVMRIAPALTNLRALSVRRFYMWAKLKPLPGFIQNIPSTKLETLIYDSGPDLSDMMSFLARQPRLRHLEVSLGKRLQKDGEASVAQRGDGFGNLISLQGDRATIEAILPGRRVMELRWQPSYADTDDAFDHLEDELGYVEFLSITKRNVARSFKLVYEFMKRLKYLELDHMDTPEQLQHISELPELQGLILKCRTPFTLAEFQEPSTMARIFSMAPELLFLDLEHRGGYERWTRSPKDARVFNRAGILYNGHFYKDIIGHY</sequence>
<dbReference type="AlphaFoldDB" id="A0A409VI45"/>
<evidence type="ECO:0000313" key="1">
    <source>
        <dbReference type="EMBL" id="PPQ65928.1"/>
    </source>
</evidence>
<dbReference type="Proteomes" id="UP000284842">
    <property type="component" value="Unassembled WGS sequence"/>
</dbReference>
<dbReference type="InterPro" id="IPR032675">
    <property type="entry name" value="LRR_dom_sf"/>
</dbReference>
<dbReference type="EMBL" id="NHTK01006055">
    <property type="protein sequence ID" value="PPQ65928.1"/>
    <property type="molecule type" value="Genomic_DNA"/>
</dbReference>
<protein>
    <recommendedName>
        <fullName evidence="3">F-box domain-containing protein</fullName>
    </recommendedName>
</protein>
<dbReference type="SUPFAM" id="SSF52047">
    <property type="entry name" value="RNI-like"/>
    <property type="match status" value="1"/>
</dbReference>
<evidence type="ECO:0008006" key="3">
    <source>
        <dbReference type="Google" id="ProtNLM"/>
    </source>
</evidence>
<keyword evidence="2" id="KW-1185">Reference proteome</keyword>